<evidence type="ECO:0000313" key="2">
    <source>
        <dbReference type="Proteomes" id="UP001283361"/>
    </source>
</evidence>
<dbReference type="AlphaFoldDB" id="A0AAE0Y6M7"/>
<keyword evidence="2" id="KW-1185">Reference proteome</keyword>
<dbReference type="EMBL" id="JAWDGP010006855">
    <property type="protein sequence ID" value="KAK3734316.1"/>
    <property type="molecule type" value="Genomic_DNA"/>
</dbReference>
<proteinExistence type="predicted"/>
<organism evidence="1 2">
    <name type="scientific">Elysia crispata</name>
    <name type="common">lettuce slug</name>
    <dbReference type="NCBI Taxonomy" id="231223"/>
    <lineage>
        <taxon>Eukaryota</taxon>
        <taxon>Metazoa</taxon>
        <taxon>Spiralia</taxon>
        <taxon>Lophotrochozoa</taxon>
        <taxon>Mollusca</taxon>
        <taxon>Gastropoda</taxon>
        <taxon>Heterobranchia</taxon>
        <taxon>Euthyneura</taxon>
        <taxon>Panpulmonata</taxon>
        <taxon>Sacoglossa</taxon>
        <taxon>Placobranchoidea</taxon>
        <taxon>Plakobranchidae</taxon>
        <taxon>Elysia</taxon>
    </lineage>
</organism>
<accession>A0AAE0Y6M7</accession>
<evidence type="ECO:0000313" key="1">
    <source>
        <dbReference type="EMBL" id="KAK3734316.1"/>
    </source>
</evidence>
<dbReference type="Proteomes" id="UP001283361">
    <property type="component" value="Unassembled WGS sequence"/>
</dbReference>
<name>A0AAE0Y6M7_9GAST</name>
<comment type="caution">
    <text evidence="1">The sequence shown here is derived from an EMBL/GenBank/DDBJ whole genome shotgun (WGS) entry which is preliminary data.</text>
</comment>
<sequence>MGVQIKILESSCHWAVKFSHHPVPGISRGSTSRAPYGVISLVLALGYCCYKLKKKTFRKQRKVPGIDPGSLNKPPCDKGGVLGVSSDHEARLKNRRAGHRVATLNATRTTKGEKDIKDLLDVKARRGHKRDASDCVNTLFLERIE</sequence>
<protein>
    <submittedName>
        <fullName evidence="1">Uncharacterized protein</fullName>
    </submittedName>
</protein>
<gene>
    <name evidence="1" type="ORF">RRG08_058471</name>
</gene>
<reference evidence="1" key="1">
    <citation type="journal article" date="2023" name="G3 (Bethesda)">
        <title>A reference genome for the long-term kleptoplast-retaining sea slug Elysia crispata morphotype clarki.</title>
        <authorList>
            <person name="Eastman K.E."/>
            <person name="Pendleton A.L."/>
            <person name="Shaikh M.A."/>
            <person name="Suttiyut T."/>
            <person name="Ogas R."/>
            <person name="Tomko P."/>
            <person name="Gavelis G."/>
            <person name="Widhalm J.R."/>
            <person name="Wisecaver J.H."/>
        </authorList>
    </citation>
    <scope>NUCLEOTIDE SEQUENCE</scope>
    <source>
        <strain evidence="1">ECLA1</strain>
    </source>
</reference>